<proteinExistence type="evidence at transcript level"/>
<evidence type="ECO:0000256" key="1">
    <source>
        <dbReference type="ARBA" id="ARBA00022443"/>
    </source>
</evidence>
<dbReference type="EMBL" id="GEFM01004271">
    <property type="protein sequence ID" value="JAP71525.1"/>
    <property type="molecule type" value="mRNA"/>
</dbReference>
<keyword evidence="1 2" id="KW-0728">SH3 domain</keyword>
<dbReference type="InterPro" id="IPR030125">
    <property type="entry name" value="SPIN90/Ldb17"/>
</dbReference>
<dbReference type="SUPFAM" id="SSF50044">
    <property type="entry name" value="SH3-domain"/>
    <property type="match status" value="1"/>
</dbReference>
<dbReference type="PROSITE" id="PS50002">
    <property type="entry name" value="SH3"/>
    <property type="match status" value="1"/>
</dbReference>
<dbReference type="Pfam" id="PF09431">
    <property type="entry name" value="SPIN90_LRD"/>
    <property type="match status" value="1"/>
</dbReference>
<organism evidence="4">
    <name type="scientific">Ixodes ricinus</name>
    <name type="common">Common tick</name>
    <name type="synonym">Acarus ricinus</name>
    <dbReference type="NCBI Taxonomy" id="34613"/>
    <lineage>
        <taxon>Eukaryota</taxon>
        <taxon>Metazoa</taxon>
        <taxon>Ecdysozoa</taxon>
        <taxon>Arthropoda</taxon>
        <taxon>Chelicerata</taxon>
        <taxon>Arachnida</taxon>
        <taxon>Acari</taxon>
        <taxon>Parasitiformes</taxon>
        <taxon>Ixodida</taxon>
        <taxon>Ixodoidea</taxon>
        <taxon>Ixodidae</taxon>
        <taxon>Ixodinae</taxon>
        <taxon>Ixodes</taxon>
    </lineage>
</organism>
<evidence type="ECO:0000259" key="3">
    <source>
        <dbReference type="PROSITE" id="PS50002"/>
    </source>
</evidence>
<dbReference type="Gene3D" id="2.30.30.40">
    <property type="entry name" value="SH3 Domains"/>
    <property type="match status" value="1"/>
</dbReference>
<name>A0A131XZ87_IXORI</name>
<accession>A0A131XZ87</accession>
<dbReference type="InterPro" id="IPR001452">
    <property type="entry name" value="SH3_domain"/>
</dbReference>
<reference evidence="4" key="1">
    <citation type="submission" date="2016-02" db="EMBL/GenBank/DDBJ databases">
        <title>RNAseq analyses of the midgut from blood- or serum-fed Ixodes ricinus ticks.</title>
        <authorList>
            <person name="Perner J."/>
            <person name="Provaznik J."/>
            <person name="Schrenkova J."/>
            <person name="Urbanova V."/>
            <person name="Ribeiro J.M."/>
            <person name="Kopacek P."/>
        </authorList>
    </citation>
    <scope>NUCLEOTIDE SEQUENCE</scope>
    <source>
        <tissue evidence="4">Gut</tissue>
    </source>
</reference>
<sequence>SLYDFDSKDKRLLSFKQDEKFIVIEQLCKDPNWYYAVSEKGIAGFVPVTYILREESDREQFLELVEKTLEALQNSTSSLDEGNTSFMSLQRKALRYSNALLRLHHLKESLRSSCEGPVRDTPRETALGHQSPSDFLQEEYSRINSEWISENLAGAEFEVAPRDKRVPTSSSEESHPELPTLAAELIEQVRSQTQLSHSLSRVAVIAVLRCLSRSLPGTCPWDGLLDSVLKAEECERPLVASQDGDRLQLLLRRLWHCKNDDQQRSWPTHQDEASILGLLEELYTILVDADPRVSRLVVQADEYDCVTTLALYYQMEPRASLRVWMLRVFLTLCELDLQVVSLLLHSVLPMELARDLQANSDDIERTKYTALLLTVIFSTGEKPPNNVHEYVGEAFVGFLLETVESAEAEEEVAELCLGTLLSLNLHLDMREDDHFVLRALKARQDARALTERLMLLVNREDDPARVLTHELSGVPNSVLKFLVELFSDTATAELFYLNDVAVLLDIVARQLSDLPPGDKRRPLYLSLVERVLGSTSYEGHRQTELQRCFQAVLSREESAPEEKEVVRRIQDTWPHWFPPGNAADC</sequence>
<dbReference type="SMART" id="SM00326">
    <property type="entry name" value="SH3"/>
    <property type="match status" value="1"/>
</dbReference>
<dbReference type="PANTHER" id="PTHR13357:SF1">
    <property type="entry name" value="NCK-INTERACTING PROTEIN WITH SH3 DOMAIN"/>
    <property type="match status" value="1"/>
</dbReference>
<dbReference type="Pfam" id="PF00018">
    <property type="entry name" value="SH3_1"/>
    <property type="match status" value="1"/>
</dbReference>
<feature type="domain" description="SH3" evidence="3">
    <location>
        <begin position="1"/>
        <end position="56"/>
    </location>
</feature>
<evidence type="ECO:0000313" key="4">
    <source>
        <dbReference type="EMBL" id="JAP71525.1"/>
    </source>
</evidence>
<feature type="non-terminal residue" evidence="4">
    <location>
        <position position="1"/>
    </location>
</feature>
<dbReference type="InterPro" id="IPR036028">
    <property type="entry name" value="SH3-like_dom_sf"/>
</dbReference>
<dbReference type="AlphaFoldDB" id="A0A131XZ87"/>
<dbReference type="GO" id="GO:0071933">
    <property type="term" value="F:Arp2/3 complex binding"/>
    <property type="evidence" value="ECO:0007669"/>
    <property type="project" value="TreeGrafter"/>
</dbReference>
<dbReference type="InterPro" id="IPR018556">
    <property type="entry name" value="SPIN90/Ldb17_LRD"/>
</dbReference>
<protein>
    <submittedName>
        <fullName evidence="4">Putative coeffector of mdia rho gtpase regulates actin polymerization and cell adhesion turnover</fullName>
    </submittedName>
</protein>
<evidence type="ECO:0000256" key="2">
    <source>
        <dbReference type="PROSITE-ProRule" id="PRU00192"/>
    </source>
</evidence>
<dbReference type="PANTHER" id="PTHR13357">
    <property type="entry name" value="SH3 ADAPTER PROTEIN SPIN90 NCK INTERACTING PROTEIN WITH SH3 DOMAIN"/>
    <property type="match status" value="1"/>
</dbReference>
<dbReference type="GO" id="GO:0006897">
    <property type="term" value="P:endocytosis"/>
    <property type="evidence" value="ECO:0007669"/>
    <property type="project" value="TreeGrafter"/>
</dbReference>